<accession>G7NRW5</accession>
<feature type="region of interest" description="Disordered" evidence="2">
    <location>
        <begin position="58"/>
        <end position="97"/>
    </location>
</feature>
<proteinExistence type="inferred from homology"/>
<comment type="similarity">
    <text evidence="1">Belongs to the SPAN-X family.</text>
</comment>
<feature type="region of interest" description="Disordered" evidence="2">
    <location>
        <begin position="128"/>
        <end position="157"/>
    </location>
</feature>
<protein>
    <recommendedName>
        <fullName evidence="4">SPANX family member N4</fullName>
    </recommendedName>
</protein>
<feature type="compositionally biased region" description="Polar residues" evidence="2">
    <location>
        <begin position="128"/>
        <end position="137"/>
    </location>
</feature>
<gene>
    <name evidence="3" type="ORF">EGK_21014</name>
</gene>
<organism evidence="3">
    <name type="scientific">Macaca mulatta</name>
    <name type="common">Rhesus macaque</name>
    <dbReference type="NCBI Taxonomy" id="9544"/>
    <lineage>
        <taxon>Eukaryota</taxon>
        <taxon>Metazoa</taxon>
        <taxon>Chordata</taxon>
        <taxon>Craniata</taxon>
        <taxon>Vertebrata</taxon>
        <taxon>Euteleostomi</taxon>
        <taxon>Mammalia</taxon>
        <taxon>Eutheria</taxon>
        <taxon>Euarchontoglires</taxon>
        <taxon>Primates</taxon>
        <taxon>Haplorrhini</taxon>
        <taxon>Catarrhini</taxon>
        <taxon>Cercopithecidae</taxon>
        <taxon>Cercopithecinae</taxon>
        <taxon>Macaca</taxon>
    </lineage>
</organism>
<feature type="compositionally biased region" description="Basic and acidic residues" evidence="2">
    <location>
        <begin position="32"/>
        <end position="43"/>
    </location>
</feature>
<evidence type="ECO:0000256" key="2">
    <source>
        <dbReference type="SAM" id="MobiDB-lite"/>
    </source>
</evidence>
<sequence length="157" mass="17583">MEEPTSSTKENKMKSPCESNNRKVDKKKKHLDRASAPEQSLKETVKAKYPTLVFYYRKNKKRNSNQLENKEPTENSTDPIKEKGDLNISAGSPQEGEEEKDLVFLGACAYLEEHIKRSVLYVGDSDTLSKMKTSKSPPSGHIPQSGVFYNSPNAVSS</sequence>
<evidence type="ECO:0000256" key="1">
    <source>
        <dbReference type="ARBA" id="ARBA00006323"/>
    </source>
</evidence>
<reference evidence="3" key="1">
    <citation type="journal article" date="2011" name="Nat. Biotechnol.">
        <title>Genome sequencing and comparison of two nonhuman primate animal models, the cynomolgus and Chinese rhesus macaques.</title>
        <authorList>
            <person name="Yan G."/>
            <person name="Zhang G."/>
            <person name="Fang X."/>
            <person name="Zhang Y."/>
            <person name="Li C."/>
            <person name="Ling F."/>
            <person name="Cooper D.N."/>
            <person name="Li Q."/>
            <person name="Li Y."/>
            <person name="van Gool A.J."/>
            <person name="Du H."/>
            <person name="Chen J."/>
            <person name="Chen R."/>
            <person name="Zhang P."/>
            <person name="Huang Z."/>
            <person name="Thompson J.R."/>
            <person name="Meng Y."/>
            <person name="Bai Y."/>
            <person name="Wang J."/>
            <person name="Zhuo M."/>
            <person name="Wang T."/>
            <person name="Huang Y."/>
            <person name="Wei L."/>
            <person name="Li J."/>
            <person name="Wang Z."/>
            <person name="Hu H."/>
            <person name="Yang P."/>
            <person name="Le L."/>
            <person name="Stenson P.D."/>
            <person name="Li B."/>
            <person name="Liu X."/>
            <person name="Ball E.V."/>
            <person name="An N."/>
            <person name="Huang Q."/>
            <person name="Zhang Y."/>
            <person name="Fan W."/>
            <person name="Zhang X."/>
            <person name="Li Y."/>
            <person name="Wang W."/>
            <person name="Katze M.G."/>
            <person name="Su B."/>
            <person name="Nielsen R."/>
            <person name="Yang H."/>
            <person name="Wang J."/>
            <person name="Wang X."/>
            <person name="Wang J."/>
        </authorList>
    </citation>
    <scope>NUCLEOTIDE SEQUENCE [LARGE SCALE GENOMIC DNA]</scope>
    <source>
        <strain evidence="3">CR-5</strain>
    </source>
</reference>
<feature type="compositionally biased region" description="Basic and acidic residues" evidence="2">
    <location>
        <begin position="68"/>
        <end position="85"/>
    </location>
</feature>
<feature type="compositionally biased region" description="Basic and acidic residues" evidence="2">
    <location>
        <begin position="9"/>
        <end position="23"/>
    </location>
</feature>
<feature type="compositionally biased region" description="Polar residues" evidence="2">
    <location>
        <begin position="147"/>
        <end position="157"/>
    </location>
</feature>
<dbReference type="EMBL" id="CM001273">
    <property type="protein sequence ID" value="EHH31142.1"/>
    <property type="molecule type" value="Genomic_DNA"/>
</dbReference>
<dbReference type="AlphaFoldDB" id="G7NRW5"/>
<evidence type="ECO:0008006" key="4">
    <source>
        <dbReference type="Google" id="ProtNLM"/>
    </source>
</evidence>
<name>G7NRW5_MACMU</name>
<dbReference type="Proteomes" id="UP000013456">
    <property type="component" value="Chromosome X"/>
</dbReference>
<evidence type="ECO:0000313" key="3">
    <source>
        <dbReference type="EMBL" id="EHH31142.1"/>
    </source>
</evidence>
<dbReference type="InterPro" id="IPR010007">
    <property type="entry name" value="SPAN-X_fam"/>
</dbReference>
<feature type="region of interest" description="Disordered" evidence="2">
    <location>
        <begin position="1"/>
        <end position="43"/>
    </location>
</feature>
<dbReference type="Pfam" id="PF07458">
    <property type="entry name" value="SPAN-X"/>
    <property type="match status" value="1"/>
</dbReference>